<dbReference type="GeneID" id="66052267"/>
<reference evidence="2 3" key="1">
    <citation type="journal article" date="2007" name="Science">
        <title>The Chlamydomonas genome reveals the evolution of key animal and plant functions.</title>
        <authorList>
            <person name="Merchant S.S."/>
            <person name="Prochnik S.E."/>
            <person name="Vallon O."/>
            <person name="Harris E.H."/>
            <person name="Karpowicz S.J."/>
            <person name="Witman G.B."/>
            <person name="Terry A."/>
            <person name="Salamov A."/>
            <person name="Fritz-Laylin L.K."/>
            <person name="Marechal-Drouard L."/>
            <person name="Marshall W.F."/>
            <person name="Qu L.H."/>
            <person name="Nelson D.R."/>
            <person name="Sanderfoot A.A."/>
            <person name="Spalding M.H."/>
            <person name="Kapitonov V.V."/>
            <person name="Ren Q."/>
            <person name="Ferris P."/>
            <person name="Lindquist E."/>
            <person name="Shapiro H."/>
            <person name="Lucas S.M."/>
            <person name="Grimwood J."/>
            <person name="Schmutz J."/>
            <person name="Cardol P."/>
            <person name="Cerutti H."/>
            <person name="Chanfreau G."/>
            <person name="Chen C.L."/>
            <person name="Cognat V."/>
            <person name="Croft M.T."/>
            <person name="Dent R."/>
            <person name="Dutcher S."/>
            <person name="Fernandez E."/>
            <person name="Fukuzawa H."/>
            <person name="Gonzalez-Ballester D."/>
            <person name="Gonzalez-Halphen D."/>
            <person name="Hallmann A."/>
            <person name="Hanikenne M."/>
            <person name="Hippler M."/>
            <person name="Inwood W."/>
            <person name="Jabbari K."/>
            <person name="Kalanon M."/>
            <person name="Kuras R."/>
            <person name="Lefebvre P.A."/>
            <person name="Lemaire S.D."/>
            <person name="Lobanov A.V."/>
            <person name="Lohr M."/>
            <person name="Manuell A."/>
            <person name="Meier I."/>
            <person name="Mets L."/>
            <person name="Mittag M."/>
            <person name="Mittelmeier T."/>
            <person name="Moroney J.V."/>
            <person name="Moseley J."/>
            <person name="Napoli C."/>
            <person name="Nedelcu A.M."/>
            <person name="Niyogi K."/>
            <person name="Novoselov S.V."/>
            <person name="Paulsen I.T."/>
            <person name="Pazour G."/>
            <person name="Purton S."/>
            <person name="Ral J.P."/>
            <person name="Riano-Pachon D.M."/>
            <person name="Riekhof W."/>
            <person name="Rymarquis L."/>
            <person name="Schroda M."/>
            <person name="Stern D."/>
            <person name="Umen J."/>
            <person name="Willows R."/>
            <person name="Wilson N."/>
            <person name="Zimmer S.L."/>
            <person name="Allmer J."/>
            <person name="Balk J."/>
            <person name="Bisova K."/>
            <person name="Chen C.J."/>
            <person name="Elias M."/>
            <person name="Gendler K."/>
            <person name="Hauser C."/>
            <person name="Lamb M.R."/>
            <person name="Ledford H."/>
            <person name="Long J.C."/>
            <person name="Minagawa J."/>
            <person name="Page M.D."/>
            <person name="Pan J."/>
            <person name="Pootakham W."/>
            <person name="Roje S."/>
            <person name="Rose A."/>
            <person name="Stahlberg E."/>
            <person name="Terauchi A.M."/>
            <person name="Yang P."/>
            <person name="Ball S."/>
            <person name="Bowler C."/>
            <person name="Dieckmann C.L."/>
            <person name="Gladyshev V.N."/>
            <person name="Green P."/>
            <person name="Jorgensen R."/>
            <person name="Mayfield S."/>
            <person name="Mueller-Roeber B."/>
            <person name="Rajamani S."/>
            <person name="Sayre R.T."/>
            <person name="Brokstein P."/>
            <person name="Dubchak I."/>
            <person name="Goodstein D."/>
            <person name="Hornick L."/>
            <person name="Huang Y.W."/>
            <person name="Jhaveri J."/>
            <person name="Luo Y."/>
            <person name="Martinez D."/>
            <person name="Ngau W.C."/>
            <person name="Otillar B."/>
            <person name="Poliakov A."/>
            <person name="Porter A."/>
            <person name="Szajkowski L."/>
            <person name="Werner G."/>
            <person name="Zhou K."/>
            <person name="Grigoriev I.V."/>
            <person name="Rokhsar D.S."/>
            <person name="Grossman A.R."/>
        </authorList>
    </citation>
    <scope>NUCLEOTIDE SEQUENCE [LARGE SCALE GENOMIC DNA]</scope>
    <source>
        <strain evidence="3">CC-503</strain>
    </source>
</reference>
<organism evidence="2 3">
    <name type="scientific">Chlamydomonas reinhardtii</name>
    <name type="common">Chlamydomonas smithii</name>
    <dbReference type="NCBI Taxonomy" id="3055"/>
    <lineage>
        <taxon>Eukaryota</taxon>
        <taxon>Viridiplantae</taxon>
        <taxon>Chlorophyta</taxon>
        <taxon>core chlorophytes</taxon>
        <taxon>Chlorophyceae</taxon>
        <taxon>CS clade</taxon>
        <taxon>Chlamydomonadales</taxon>
        <taxon>Chlamydomonadaceae</taxon>
        <taxon>Chlamydomonas</taxon>
    </lineage>
</organism>
<evidence type="ECO:0000256" key="1">
    <source>
        <dbReference type="SAM" id="MobiDB-lite"/>
    </source>
</evidence>
<feature type="region of interest" description="Disordered" evidence="1">
    <location>
        <begin position="38"/>
        <end position="60"/>
    </location>
</feature>
<dbReference type="Proteomes" id="UP000006906">
    <property type="component" value="Chromosome 2"/>
</dbReference>
<protein>
    <submittedName>
        <fullName evidence="2">Uncharacterized protein</fullName>
    </submittedName>
</protein>
<dbReference type="AlphaFoldDB" id="A0A2K3E0P8"/>
<evidence type="ECO:0000313" key="2">
    <source>
        <dbReference type="EMBL" id="PNW86339.1"/>
    </source>
</evidence>
<name>A0A2K3E0P8_CHLRE</name>
<sequence length="324" mass="32198">MPGEISANELQQLNSCSLDACCPRPGAQPVSDCVVLRPGDLVQGSGSGSGDSGSAYDGDSMDLMATAGQAEQAATGGQANGGEGQLALSRSRASWALAELAAPPPDAGEVEARRAALAARRADAERFHFRELWTKDPHGGPYRKVVPKGTAALDASGPGHGPGCGAIGISSGSARHKQLAVAAAGGGGGGGYRGSSSGPGYEVVRVGPTTNFVGDAMSTGAVDLVLAELEELQAPPPRPLALPPASSAPSAFLLLPPPLHQPATAADLEPLGGAAGGTLAGVPGAAPPAEAWAALAARRGRNGEPSAAELVELRRAARRLLGRG</sequence>
<dbReference type="EMBL" id="CM008963">
    <property type="protein sequence ID" value="PNW86339.1"/>
    <property type="molecule type" value="Genomic_DNA"/>
</dbReference>
<dbReference type="RefSeq" id="XP_042926899.1">
    <property type="nucleotide sequence ID" value="XM_043059265.1"/>
</dbReference>
<keyword evidence="3" id="KW-1185">Reference proteome</keyword>
<accession>A0A2K3E0P8</accession>
<dbReference type="InParanoid" id="A0A2K3E0P8"/>
<proteinExistence type="predicted"/>
<gene>
    <name evidence="2" type="ORF">CHLRE_02g082651v5</name>
</gene>
<evidence type="ECO:0000313" key="3">
    <source>
        <dbReference type="Proteomes" id="UP000006906"/>
    </source>
</evidence>
<dbReference type="Gramene" id="PNW86339">
    <property type="protein sequence ID" value="PNW86339"/>
    <property type="gene ID" value="CHLRE_02g082651v5"/>
</dbReference>
<dbReference type="KEGG" id="cre:CHLRE_02g082651v5"/>
<dbReference type="OrthoDB" id="551028at2759"/>